<dbReference type="RefSeq" id="XP_026620004.1">
    <property type="nucleotide sequence ID" value="XM_026768341.1"/>
</dbReference>
<sequence length="181" mass="20338">MAQVMTTDGNVLASHDPRSERNDSRIYLDTEPTPCGEYRLNSPGWTDNKTLQIPNPPNSPQTPDSAYLACAPAMPQTPVLLEIRKDQPLPRALFSRLKSKRMGDTRPPSTRSTSREQGPWDLLVVDEAMLVLDMFQSCKYEGVLFGNSIEPSLIIRIEGRGRSCCHRMNGPIFVNTDSFWN</sequence>
<evidence type="ECO:0000313" key="3">
    <source>
        <dbReference type="Proteomes" id="UP000253729"/>
    </source>
</evidence>
<dbReference type="Proteomes" id="UP000253729">
    <property type="component" value="Unassembled WGS sequence"/>
</dbReference>
<evidence type="ECO:0000313" key="2">
    <source>
        <dbReference type="EMBL" id="RDH26982.1"/>
    </source>
</evidence>
<dbReference type="AlphaFoldDB" id="A0A3F3PJT6"/>
<proteinExistence type="predicted"/>
<evidence type="ECO:0000256" key="1">
    <source>
        <dbReference type="SAM" id="MobiDB-lite"/>
    </source>
</evidence>
<gene>
    <name evidence="2" type="ORF">BDQ94DRAFT_154716</name>
</gene>
<feature type="region of interest" description="Disordered" evidence="1">
    <location>
        <begin position="98"/>
        <end position="118"/>
    </location>
</feature>
<feature type="compositionally biased region" description="Basic and acidic residues" evidence="1">
    <location>
        <begin position="15"/>
        <end position="28"/>
    </location>
</feature>
<dbReference type="EMBL" id="KZ852106">
    <property type="protein sequence ID" value="RDH26982.1"/>
    <property type="molecule type" value="Genomic_DNA"/>
</dbReference>
<feature type="compositionally biased region" description="Polar residues" evidence="1">
    <location>
        <begin position="43"/>
        <end position="53"/>
    </location>
</feature>
<accession>A0A3F3PJT6</accession>
<name>A0A3F3PJT6_9EURO</name>
<protein>
    <submittedName>
        <fullName evidence="2">Uncharacterized protein</fullName>
    </submittedName>
</protein>
<feature type="compositionally biased region" description="Polar residues" evidence="1">
    <location>
        <begin position="107"/>
        <end position="116"/>
    </location>
</feature>
<feature type="region of interest" description="Disordered" evidence="1">
    <location>
        <begin position="1"/>
        <end position="63"/>
    </location>
</feature>
<reference evidence="2 3" key="1">
    <citation type="submission" date="2018-07" db="EMBL/GenBank/DDBJ databases">
        <title>The genomes of Aspergillus section Nigri reveals drivers in fungal speciation.</title>
        <authorList>
            <consortium name="DOE Joint Genome Institute"/>
            <person name="Vesth T.C."/>
            <person name="Nybo J."/>
            <person name="Theobald S."/>
            <person name="Brandl J."/>
            <person name="Frisvad J.C."/>
            <person name="Nielsen K.F."/>
            <person name="Lyhne E.K."/>
            <person name="Kogle M.E."/>
            <person name="Kuo A."/>
            <person name="Riley R."/>
            <person name="Clum A."/>
            <person name="Nolan M."/>
            <person name="Lipzen A."/>
            <person name="Salamov A."/>
            <person name="Henrissat B."/>
            <person name="Wiebenga A."/>
            <person name="De vries R.P."/>
            <person name="Grigoriev I.V."/>
            <person name="Mortensen U.H."/>
            <person name="Andersen M.R."/>
            <person name="Baker S.E."/>
        </authorList>
    </citation>
    <scope>NUCLEOTIDE SEQUENCE [LARGE SCALE GENOMIC DNA]</scope>
    <source>
        <strain evidence="2 3">CBS 139.54b</strain>
    </source>
</reference>
<dbReference type="GeneID" id="38136697"/>
<keyword evidence="3" id="KW-1185">Reference proteome</keyword>
<organism evidence="2 3">
    <name type="scientific">Aspergillus welwitschiae</name>
    <dbReference type="NCBI Taxonomy" id="1341132"/>
    <lineage>
        <taxon>Eukaryota</taxon>
        <taxon>Fungi</taxon>
        <taxon>Dikarya</taxon>
        <taxon>Ascomycota</taxon>
        <taxon>Pezizomycotina</taxon>
        <taxon>Eurotiomycetes</taxon>
        <taxon>Eurotiomycetidae</taxon>
        <taxon>Eurotiales</taxon>
        <taxon>Aspergillaceae</taxon>
        <taxon>Aspergillus</taxon>
        <taxon>Aspergillus subgen. Circumdati</taxon>
    </lineage>
</organism>